<evidence type="ECO:0000313" key="7">
    <source>
        <dbReference type="Proteomes" id="UP000006048"/>
    </source>
</evidence>
<comment type="function">
    <text evidence="5">Catalyzes the conversion of 1-hydroxy-2-methyl-2-(E)-butenyl 4-diphosphate (HMBPP) into a mixture of isopentenyl diphosphate (IPP) and dimethylallyl diphosphate (DMAPP). Acts in the terminal step of the DOXP/MEP pathway for isoprenoid precursor biosynthesis.</text>
</comment>
<feature type="binding site" evidence="5">
    <location>
        <position position="75"/>
    </location>
    <ligand>
        <name>(2E)-4-hydroxy-3-methylbut-2-enyl diphosphate</name>
        <dbReference type="ChEBI" id="CHEBI:128753"/>
    </ligand>
</feature>
<dbReference type="PANTHER" id="PTHR30426">
    <property type="entry name" value="4-HYDROXY-3-METHYLBUT-2-ENYL DIPHOSPHATE REDUCTASE"/>
    <property type="match status" value="1"/>
</dbReference>
<feature type="binding site" evidence="5">
    <location>
        <position position="75"/>
    </location>
    <ligand>
        <name>dimethylallyl diphosphate</name>
        <dbReference type="ChEBI" id="CHEBI:57623"/>
    </ligand>
</feature>
<feature type="binding site" evidence="5">
    <location>
        <position position="223"/>
    </location>
    <ligand>
        <name>(2E)-4-hydroxy-3-methylbut-2-enyl diphosphate</name>
        <dbReference type="ChEBI" id="CHEBI:128753"/>
    </ligand>
</feature>
<protein>
    <recommendedName>
        <fullName evidence="5">4-hydroxy-3-methylbut-2-enyl diphosphate reductase</fullName>
        <shortName evidence="5">HMBPP reductase</shortName>
        <ecNumber evidence="5">1.17.7.4</ecNumber>
    </recommendedName>
</protein>
<keyword evidence="5" id="KW-0414">Isoprene biosynthesis</keyword>
<dbReference type="PANTHER" id="PTHR30426:SF0">
    <property type="entry name" value="4-HYDROXY-3-METHYLBUT-2-ENYL DIPHOSPHATE REDUCTASE"/>
    <property type="match status" value="1"/>
</dbReference>
<gene>
    <name evidence="5" type="primary">ispH</name>
    <name evidence="6" type="ordered locus">Turpa_3071</name>
</gene>
<dbReference type="UniPathway" id="UPA00059">
    <property type="reaction ID" value="UER00105"/>
</dbReference>
<feature type="binding site" evidence="5">
    <location>
        <position position="97"/>
    </location>
    <ligand>
        <name>[4Fe-4S] cluster</name>
        <dbReference type="ChEBI" id="CHEBI:49883"/>
    </ligand>
</feature>
<feature type="binding site" evidence="5">
    <location>
        <position position="267"/>
    </location>
    <ligand>
        <name>isopentenyl diphosphate</name>
        <dbReference type="ChEBI" id="CHEBI:128769"/>
    </ligand>
</feature>
<dbReference type="AlphaFoldDB" id="I4B8V3"/>
<dbReference type="GO" id="GO:0016114">
    <property type="term" value="P:terpenoid biosynthetic process"/>
    <property type="evidence" value="ECO:0007669"/>
    <property type="project" value="UniProtKB-UniRule"/>
</dbReference>
<feature type="binding site" evidence="5">
    <location>
        <position position="267"/>
    </location>
    <ligand>
        <name>dimethylallyl diphosphate</name>
        <dbReference type="ChEBI" id="CHEBI:57623"/>
    </ligand>
</feature>
<feature type="binding site" evidence="5">
    <location>
        <position position="125"/>
    </location>
    <ligand>
        <name>dimethylallyl diphosphate</name>
        <dbReference type="ChEBI" id="CHEBI:57623"/>
    </ligand>
</feature>
<evidence type="ECO:0000256" key="2">
    <source>
        <dbReference type="ARBA" id="ARBA00022723"/>
    </source>
</evidence>
<dbReference type="Pfam" id="PF02401">
    <property type="entry name" value="LYTB"/>
    <property type="match status" value="1"/>
</dbReference>
<feature type="binding site" evidence="5">
    <location>
        <position position="42"/>
    </location>
    <ligand>
        <name>dimethylallyl diphosphate</name>
        <dbReference type="ChEBI" id="CHEBI:57623"/>
    </ligand>
</feature>
<feature type="binding site" evidence="5">
    <location>
        <position position="125"/>
    </location>
    <ligand>
        <name>(2E)-4-hydroxy-3-methylbut-2-enyl diphosphate</name>
        <dbReference type="ChEBI" id="CHEBI:128753"/>
    </ligand>
</feature>
<comment type="cofactor">
    <cofactor evidence="5">
        <name>[4Fe-4S] cluster</name>
        <dbReference type="ChEBI" id="CHEBI:49883"/>
    </cofactor>
    <text evidence="5">Binds 1 [4Fe-4S] cluster per subunit.</text>
</comment>
<evidence type="ECO:0000256" key="1">
    <source>
        <dbReference type="ARBA" id="ARBA00022485"/>
    </source>
</evidence>
<feature type="binding site" evidence="5">
    <location>
        <position position="224"/>
    </location>
    <ligand>
        <name>(2E)-4-hydroxy-3-methylbut-2-enyl diphosphate</name>
        <dbReference type="ChEBI" id="CHEBI:128753"/>
    </ligand>
</feature>
<name>I4B8V3_TURPD</name>
<feature type="binding site" evidence="5">
    <location>
        <position position="225"/>
    </location>
    <ligand>
        <name>isopentenyl diphosphate</name>
        <dbReference type="ChEBI" id="CHEBI:128769"/>
    </ligand>
</feature>
<keyword evidence="3 5" id="KW-0408">Iron</keyword>
<keyword evidence="4 5" id="KW-0411">Iron-sulfur</keyword>
<feature type="binding site" evidence="5">
    <location>
        <position position="267"/>
    </location>
    <ligand>
        <name>(2E)-4-hydroxy-3-methylbut-2-enyl diphosphate</name>
        <dbReference type="ChEBI" id="CHEBI:128753"/>
    </ligand>
</feature>
<accession>I4B8V3</accession>
<feature type="binding site" evidence="5">
    <location>
        <position position="224"/>
    </location>
    <ligand>
        <name>isopentenyl diphosphate</name>
        <dbReference type="ChEBI" id="CHEBI:128769"/>
    </ligand>
</feature>
<feature type="binding site" evidence="5">
    <location>
        <position position="224"/>
    </location>
    <ligand>
        <name>dimethylallyl diphosphate</name>
        <dbReference type="ChEBI" id="CHEBI:57623"/>
    </ligand>
</feature>
<dbReference type="NCBIfam" id="NF002188">
    <property type="entry name" value="PRK01045.1-2"/>
    <property type="match status" value="1"/>
</dbReference>
<comment type="catalytic activity">
    <reaction evidence="5">
        <text>dimethylallyl diphosphate + 2 oxidized [2Fe-2S]-[ferredoxin] + H2O = (2E)-4-hydroxy-3-methylbut-2-enyl diphosphate + 2 reduced [2Fe-2S]-[ferredoxin] + 2 H(+)</text>
        <dbReference type="Rhea" id="RHEA:24825"/>
        <dbReference type="Rhea" id="RHEA-COMP:10000"/>
        <dbReference type="Rhea" id="RHEA-COMP:10001"/>
        <dbReference type="ChEBI" id="CHEBI:15377"/>
        <dbReference type="ChEBI" id="CHEBI:15378"/>
        <dbReference type="ChEBI" id="CHEBI:33737"/>
        <dbReference type="ChEBI" id="CHEBI:33738"/>
        <dbReference type="ChEBI" id="CHEBI:57623"/>
        <dbReference type="ChEBI" id="CHEBI:128753"/>
        <dbReference type="EC" id="1.17.7.4"/>
    </reaction>
</comment>
<proteinExistence type="inferred from homology"/>
<dbReference type="EC" id="1.17.7.4" evidence="5"/>
<feature type="binding site" evidence="5">
    <location>
        <position position="225"/>
    </location>
    <ligand>
        <name>(2E)-4-hydroxy-3-methylbut-2-enyl diphosphate</name>
        <dbReference type="ChEBI" id="CHEBI:128753"/>
    </ligand>
</feature>
<feature type="binding site" evidence="5">
    <location>
        <position position="223"/>
    </location>
    <ligand>
        <name>isopentenyl diphosphate</name>
        <dbReference type="ChEBI" id="CHEBI:128769"/>
    </ligand>
</feature>
<dbReference type="STRING" id="869212.Turpa_3071"/>
<dbReference type="GO" id="GO:0051745">
    <property type="term" value="F:4-hydroxy-3-methylbut-2-enyl diphosphate reductase activity"/>
    <property type="evidence" value="ECO:0007669"/>
    <property type="project" value="UniProtKB-UniRule"/>
</dbReference>
<evidence type="ECO:0000313" key="6">
    <source>
        <dbReference type="EMBL" id="AFM13710.1"/>
    </source>
</evidence>
<dbReference type="HAMAP" id="MF_00191">
    <property type="entry name" value="IspH"/>
    <property type="match status" value="1"/>
</dbReference>
<dbReference type="NCBIfam" id="NF002190">
    <property type="entry name" value="PRK01045.1-4"/>
    <property type="match status" value="1"/>
</dbReference>
<feature type="binding site" evidence="5">
    <location>
        <position position="125"/>
    </location>
    <ligand>
        <name>isopentenyl diphosphate</name>
        <dbReference type="ChEBI" id="CHEBI:128769"/>
    </ligand>
</feature>
<keyword evidence="5 6" id="KW-0560">Oxidoreductase</keyword>
<keyword evidence="2 5" id="KW-0479">Metal-binding</keyword>
<dbReference type="Proteomes" id="UP000006048">
    <property type="component" value="Chromosome"/>
</dbReference>
<dbReference type="GO" id="GO:0019288">
    <property type="term" value="P:isopentenyl diphosphate biosynthetic process, methylerythritol 4-phosphate pathway"/>
    <property type="evidence" value="ECO:0007669"/>
    <property type="project" value="UniProtKB-UniRule"/>
</dbReference>
<sequence length="311" mass="33934">MKEIIVAAPRGFCAGVDRAISIVEKALEVYGAPLYVHHEIVHNKHVVAGLREKGVVFVDTIDEIPAAQTVIFSAHGVSPAVVALAKEKNLKILDATCPLVTKVHIEARRYAREGYKIVLIGHKDHIEARGTYGEAPDQMTIVETLADIDLLAFSPTEKLAYLTQTTLSVRDTRGLIERLRERFPQIEGPSSSDICYATTNRQEAVSAIAPKVKVMFVIGSRNSSNSNRLKELAESEGTRAFLIDNANDISTEQLAGADSVGLTAGASAPEVLVQQVTARLKDEFGFMTVSELRLKEEDVIFKLPKELLTAS</sequence>
<keyword evidence="7" id="KW-1185">Reference proteome</keyword>
<dbReference type="EMBL" id="CP002959">
    <property type="protein sequence ID" value="AFM13710.1"/>
    <property type="molecule type" value="Genomic_DNA"/>
</dbReference>
<dbReference type="PATRIC" id="fig|869212.3.peg.3098"/>
<dbReference type="NCBIfam" id="TIGR00216">
    <property type="entry name" value="ispH_lytB"/>
    <property type="match status" value="1"/>
</dbReference>
<reference evidence="6 7" key="1">
    <citation type="submission" date="2012-06" db="EMBL/GenBank/DDBJ databases">
        <title>The complete chromosome of genome of Turneriella parva DSM 21527.</title>
        <authorList>
            <consortium name="US DOE Joint Genome Institute (JGI-PGF)"/>
            <person name="Lucas S."/>
            <person name="Han J."/>
            <person name="Lapidus A."/>
            <person name="Bruce D."/>
            <person name="Goodwin L."/>
            <person name="Pitluck S."/>
            <person name="Peters L."/>
            <person name="Kyrpides N."/>
            <person name="Mavromatis K."/>
            <person name="Ivanova N."/>
            <person name="Mikhailova N."/>
            <person name="Chertkov O."/>
            <person name="Detter J.C."/>
            <person name="Tapia R."/>
            <person name="Han C."/>
            <person name="Land M."/>
            <person name="Hauser L."/>
            <person name="Markowitz V."/>
            <person name="Cheng J.-F."/>
            <person name="Hugenholtz P."/>
            <person name="Woyke T."/>
            <person name="Wu D."/>
            <person name="Gronow S."/>
            <person name="Wellnitz S."/>
            <person name="Brambilla E."/>
            <person name="Klenk H.-P."/>
            <person name="Eisen J.A."/>
        </authorList>
    </citation>
    <scope>NUCLEOTIDE SEQUENCE [LARGE SCALE GENOMIC DNA]</scope>
    <source>
        <strain evidence="7">ATCC BAA-1111 / DSM 21527 / NCTC 11395 / H</strain>
    </source>
</reference>
<dbReference type="RefSeq" id="WP_014804211.1">
    <property type="nucleotide sequence ID" value="NC_018020.1"/>
</dbReference>
<dbReference type="UniPathway" id="UPA00056">
    <property type="reaction ID" value="UER00097"/>
</dbReference>
<dbReference type="KEGG" id="tpx:Turpa_3071"/>
<feature type="active site" description="Proton donor" evidence="5">
    <location>
        <position position="127"/>
    </location>
</feature>
<dbReference type="HOGENOM" id="CLU_027486_1_0_12"/>
<evidence type="ECO:0000256" key="5">
    <source>
        <dbReference type="HAMAP-Rule" id="MF_00191"/>
    </source>
</evidence>
<feature type="binding site" evidence="5">
    <location>
        <position position="42"/>
    </location>
    <ligand>
        <name>isopentenyl diphosphate</name>
        <dbReference type="ChEBI" id="CHEBI:128769"/>
    </ligand>
</feature>
<dbReference type="GO" id="GO:0046872">
    <property type="term" value="F:metal ion binding"/>
    <property type="evidence" value="ECO:0007669"/>
    <property type="project" value="UniProtKB-KW"/>
</dbReference>
<comment type="pathway">
    <text evidence="5">Isoprenoid biosynthesis; isopentenyl diphosphate biosynthesis via DXP pathway; isopentenyl diphosphate from 1-deoxy-D-xylulose 5-phosphate: step 6/6.</text>
</comment>
<keyword evidence="1 5" id="KW-0004">4Fe-4S</keyword>
<dbReference type="GO" id="GO:0050992">
    <property type="term" value="P:dimethylallyl diphosphate biosynthetic process"/>
    <property type="evidence" value="ECO:0007669"/>
    <property type="project" value="UniProtKB-UniRule"/>
</dbReference>
<dbReference type="GO" id="GO:0051539">
    <property type="term" value="F:4 iron, 4 sulfur cluster binding"/>
    <property type="evidence" value="ECO:0007669"/>
    <property type="project" value="UniProtKB-UniRule"/>
</dbReference>
<comment type="similarity">
    <text evidence="5">Belongs to the IspH family.</text>
</comment>
<dbReference type="InterPro" id="IPR003451">
    <property type="entry name" value="LytB/IspH"/>
</dbReference>
<feature type="binding site" evidence="5">
    <location>
        <position position="225"/>
    </location>
    <ligand>
        <name>dimethylallyl diphosphate</name>
        <dbReference type="ChEBI" id="CHEBI:57623"/>
    </ligand>
</feature>
<dbReference type="Gene3D" id="3.40.1010.20">
    <property type="entry name" value="4-hydroxy-3-methylbut-2-enyl diphosphate reductase, catalytic domain"/>
    <property type="match status" value="2"/>
</dbReference>
<dbReference type="OrthoDB" id="9777362at2"/>
<dbReference type="Gene3D" id="3.40.50.11270">
    <property type="match status" value="1"/>
</dbReference>
<feature type="binding site" evidence="5">
    <location>
        <position position="223"/>
    </location>
    <ligand>
        <name>dimethylallyl diphosphate</name>
        <dbReference type="ChEBI" id="CHEBI:57623"/>
    </ligand>
</feature>
<comment type="catalytic activity">
    <reaction evidence="5">
        <text>isopentenyl diphosphate + 2 oxidized [2Fe-2S]-[ferredoxin] + H2O = (2E)-4-hydroxy-3-methylbut-2-enyl diphosphate + 2 reduced [2Fe-2S]-[ferredoxin] + 2 H(+)</text>
        <dbReference type="Rhea" id="RHEA:24488"/>
        <dbReference type="Rhea" id="RHEA-COMP:10000"/>
        <dbReference type="Rhea" id="RHEA-COMP:10001"/>
        <dbReference type="ChEBI" id="CHEBI:15377"/>
        <dbReference type="ChEBI" id="CHEBI:15378"/>
        <dbReference type="ChEBI" id="CHEBI:33737"/>
        <dbReference type="ChEBI" id="CHEBI:33738"/>
        <dbReference type="ChEBI" id="CHEBI:128753"/>
        <dbReference type="ChEBI" id="CHEBI:128769"/>
        <dbReference type="EC" id="1.17.7.4"/>
    </reaction>
</comment>
<organism evidence="6 7">
    <name type="scientific">Turneriella parva (strain ATCC BAA-1111 / DSM 21527 / NCTC 11395 / H)</name>
    <name type="common">Leptospira parva</name>
    <dbReference type="NCBI Taxonomy" id="869212"/>
    <lineage>
        <taxon>Bacteria</taxon>
        <taxon>Pseudomonadati</taxon>
        <taxon>Spirochaetota</taxon>
        <taxon>Spirochaetia</taxon>
        <taxon>Leptospirales</taxon>
        <taxon>Leptospiraceae</taxon>
        <taxon>Turneriella</taxon>
    </lineage>
</organism>
<feature type="binding site" evidence="5">
    <location>
        <position position="42"/>
    </location>
    <ligand>
        <name>(2E)-4-hydroxy-3-methylbut-2-enyl diphosphate</name>
        <dbReference type="ChEBI" id="CHEBI:128753"/>
    </ligand>
</feature>
<feature type="binding site" evidence="5">
    <location>
        <position position="195"/>
    </location>
    <ligand>
        <name>[4Fe-4S] cluster</name>
        <dbReference type="ChEBI" id="CHEBI:49883"/>
    </ligand>
</feature>
<evidence type="ECO:0000256" key="4">
    <source>
        <dbReference type="ARBA" id="ARBA00023014"/>
    </source>
</evidence>
<feature type="binding site" evidence="5">
    <location>
        <position position="75"/>
    </location>
    <ligand>
        <name>isopentenyl diphosphate</name>
        <dbReference type="ChEBI" id="CHEBI:128769"/>
    </ligand>
</feature>
<feature type="binding site" evidence="5">
    <location>
        <position position="13"/>
    </location>
    <ligand>
        <name>[4Fe-4S] cluster</name>
        <dbReference type="ChEBI" id="CHEBI:49883"/>
    </ligand>
</feature>
<feature type="binding site" evidence="5">
    <location>
        <position position="165"/>
    </location>
    <ligand>
        <name>(2E)-4-hydroxy-3-methylbut-2-enyl diphosphate</name>
        <dbReference type="ChEBI" id="CHEBI:128753"/>
    </ligand>
</feature>
<dbReference type="CDD" id="cd13944">
    <property type="entry name" value="lytB_ispH"/>
    <property type="match status" value="1"/>
</dbReference>
<comment type="pathway">
    <text evidence="5">Isoprenoid biosynthesis; dimethylallyl diphosphate biosynthesis; dimethylallyl diphosphate from (2E)-4-hydroxy-3-methylbutenyl diphosphate: step 1/1.</text>
</comment>
<evidence type="ECO:0000256" key="3">
    <source>
        <dbReference type="ARBA" id="ARBA00023004"/>
    </source>
</evidence>